<evidence type="ECO:0000256" key="1">
    <source>
        <dbReference type="ARBA" id="ARBA00004319"/>
    </source>
</evidence>
<evidence type="ECO:0000256" key="9">
    <source>
        <dbReference type="SAM" id="SignalP"/>
    </source>
</evidence>
<evidence type="ECO:0000256" key="6">
    <source>
        <dbReference type="ARBA" id="ARBA00073740"/>
    </source>
</evidence>
<dbReference type="Proteomes" id="UP000829685">
    <property type="component" value="Unassembled WGS sequence"/>
</dbReference>
<dbReference type="InterPro" id="IPR051727">
    <property type="entry name" value="DnaJ_C3_Co-chaperones"/>
</dbReference>
<dbReference type="Gene3D" id="1.25.40.10">
    <property type="entry name" value="Tetratricopeptide repeat domain"/>
    <property type="match status" value="1"/>
</dbReference>
<keyword evidence="2 9" id="KW-0732">Signal</keyword>
<evidence type="ECO:0000259" key="10">
    <source>
        <dbReference type="PROSITE" id="PS50076"/>
    </source>
</evidence>
<evidence type="ECO:0000256" key="8">
    <source>
        <dbReference type="SAM" id="MobiDB-lite"/>
    </source>
</evidence>
<feature type="domain" description="J" evidence="10">
    <location>
        <begin position="404"/>
        <end position="473"/>
    </location>
</feature>
<evidence type="ECO:0000313" key="11">
    <source>
        <dbReference type="EMBL" id="KAI1848294.1"/>
    </source>
</evidence>
<dbReference type="PANTHER" id="PTHR44140">
    <property type="entry name" value="LD25575P"/>
    <property type="match status" value="1"/>
</dbReference>
<feature type="chain" id="PRO_5040165005" description="Tetratricopeptide repeat and J domain-containing co-chaperone DNJ1" evidence="9">
    <location>
        <begin position="25"/>
        <end position="528"/>
    </location>
</feature>
<evidence type="ECO:0000256" key="4">
    <source>
        <dbReference type="ARBA" id="ARBA00022803"/>
    </source>
</evidence>
<feature type="repeat" description="TPR" evidence="7">
    <location>
        <begin position="67"/>
        <end position="100"/>
    </location>
</feature>
<feature type="compositionally biased region" description="Gly residues" evidence="8">
    <location>
        <begin position="513"/>
        <end position="528"/>
    </location>
</feature>
<dbReference type="OrthoDB" id="1726119at2759"/>
<sequence length="528" mass="57289">MLVPLPALALAAASILSTSGLVAGLDIPADTPVSSLLSSAQAHLIRGEMSDALAYYDAAVARDPRDYLTYFKRATTYLSLGRTSQASDDFNKVLALKPGFEGAHVQLAKIRARSADWAGAKEQYALAKKTQGTPDFDKLVEAQGAAALAEDAASSGSWDECIAQAGEAILTANRAPALRELRARCRFAKGEVEEGMGDLHHILQMNPGDTTPHVTISATTFYGLGDTEQGLGQIRKCLQSDPDSKVCRKVMKQEKSIEKTLGRVAKAFEKSQYMSAVKLLVASGDDKGLIDDVRDQVGELQKDGLMPEKTPTLLLNRIVELACQAYYESNGKKASTYCAESLQMDEDSFYGLLYRAKTQLDAEDFEPCINTLNRAAEVKPDKKNIVNPLLQKAQVALKRSKTKDYYKVLGVANDADERQIKSAYRKLSKQFHPDKAVRQGITKEEAEKKMGQINEAYEVLSDPELRARFDRGDDPNSHEQQGNPFQQGGPFGGGSPFMFQQGGGGQQFQFKFGSGGGGGGFPGGFPFG</sequence>
<feature type="compositionally biased region" description="Basic and acidic residues" evidence="8">
    <location>
        <begin position="463"/>
        <end position="477"/>
    </location>
</feature>
<evidence type="ECO:0000256" key="7">
    <source>
        <dbReference type="PROSITE-ProRule" id="PRU00339"/>
    </source>
</evidence>
<keyword evidence="4 7" id="KW-0802">TPR repeat</keyword>
<dbReference type="InterPro" id="IPR019734">
    <property type="entry name" value="TPR_rpt"/>
</dbReference>
<feature type="signal peptide" evidence="9">
    <location>
        <begin position="1"/>
        <end position="24"/>
    </location>
</feature>
<feature type="repeat" description="TPR" evidence="7">
    <location>
        <begin position="33"/>
        <end position="66"/>
    </location>
</feature>
<dbReference type="GO" id="GO:0005788">
    <property type="term" value="C:endoplasmic reticulum lumen"/>
    <property type="evidence" value="ECO:0007669"/>
    <property type="project" value="UniProtKB-SubCell"/>
</dbReference>
<dbReference type="EMBL" id="JAFIMR010000088">
    <property type="protein sequence ID" value="KAI1848294.1"/>
    <property type="molecule type" value="Genomic_DNA"/>
</dbReference>
<organism evidence="11 12">
    <name type="scientific">Neoarthrinium moseri</name>
    <dbReference type="NCBI Taxonomy" id="1658444"/>
    <lineage>
        <taxon>Eukaryota</taxon>
        <taxon>Fungi</taxon>
        <taxon>Dikarya</taxon>
        <taxon>Ascomycota</taxon>
        <taxon>Pezizomycotina</taxon>
        <taxon>Sordariomycetes</taxon>
        <taxon>Xylariomycetidae</taxon>
        <taxon>Amphisphaeriales</taxon>
        <taxon>Apiosporaceae</taxon>
        <taxon>Neoarthrinium</taxon>
    </lineage>
</organism>
<name>A0A9P9W7R5_9PEZI</name>
<dbReference type="Pfam" id="PF13181">
    <property type="entry name" value="TPR_8"/>
    <property type="match status" value="1"/>
</dbReference>
<dbReference type="AlphaFoldDB" id="A0A9P9W7R5"/>
<dbReference type="PROSITE" id="PS50005">
    <property type="entry name" value="TPR"/>
    <property type="match status" value="2"/>
</dbReference>
<reference evidence="11" key="1">
    <citation type="submission" date="2021-03" db="EMBL/GenBank/DDBJ databases">
        <title>Revisited historic fungal species revealed as producer of novel bioactive compounds through whole genome sequencing and comparative genomics.</title>
        <authorList>
            <person name="Vignolle G.A."/>
            <person name="Hochenegger N."/>
            <person name="Mach R.L."/>
            <person name="Mach-Aigner A.R."/>
            <person name="Javad Rahimi M."/>
            <person name="Salim K.A."/>
            <person name="Chan C.M."/>
            <person name="Lim L.B.L."/>
            <person name="Cai F."/>
            <person name="Druzhinina I.S."/>
            <person name="U'Ren J.M."/>
            <person name="Derntl C."/>
        </authorList>
    </citation>
    <scope>NUCLEOTIDE SEQUENCE</scope>
    <source>
        <strain evidence="11">TUCIM 5799</strain>
    </source>
</reference>
<dbReference type="GO" id="GO:0051787">
    <property type="term" value="F:misfolded protein binding"/>
    <property type="evidence" value="ECO:0007669"/>
    <property type="project" value="TreeGrafter"/>
</dbReference>
<dbReference type="SMART" id="SM00028">
    <property type="entry name" value="TPR"/>
    <property type="match status" value="4"/>
</dbReference>
<keyword evidence="3" id="KW-0677">Repeat</keyword>
<feature type="compositionally biased region" description="Gly residues" evidence="8">
    <location>
        <begin position="489"/>
        <end position="506"/>
    </location>
</feature>
<dbReference type="FunFam" id="1.10.287.110:FF:000083">
    <property type="entry name" value="DnaJ and TPR domain protein"/>
    <property type="match status" value="1"/>
</dbReference>
<dbReference type="PRINTS" id="PR00625">
    <property type="entry name" value="JDOMAIN"/>
</dbReference>
<comment type="subcellular location">
    <subcellularLocation>
        <location evidence="1">Endoplasmic reticulum lumen</location>
    </subcellularLocation>
</comment>
<evidence type="ECO:0000256" key="5">
    <source>
        <dbReference type="ARBA" id="ARBA00022824"/>
    </source>
</evidence>
<dbReference type="PROSITE" id="PS50076">
    <property type="entry name" value="DNAJ_2"/>
    <property type="match status" value="1"/>
</dbReference>
<keyword evidence="5" id="KW-0256">Endoplasmic reticulum</keyword>
<dbReference type="InterPro" id="IPR001623">
    <property type="entry name" value="DnaJ_domain"/>
</dbReference>
<feature type="region of interest" description="Disordered" evidence="8">
    <location>
        <begin position="462"/>
        <end position="528"/>
    </location>
</feature>
<evidence type="ECO:0000256" key="2">
    <source>
        <dbReference type="ARBA" id="ARBA00022729"/>
    </source>
</evidence>
<dbReference type="PANTHER" id="PTHR44140:SF2">
    <property type="entry name" value="LD25575P"/>
    <property type="match status" value="1"/>
</dbReference>
<gene>
    <name evidence="11" type="ORF">JX265_013850</name>
</gene>
<evidence type="ECO:0000256" key="3">
    <source>
        <dbReference type="ARBA" id="ARBA00022737"/>
    </source>
</evidence>
<dbReference type="SUPFAM" id="SSF46565">
    <property type="entry name" value="Chaperone J-domain"/>
    <property type="match status" value="1"/>
</dbReference>
<dbReference type="Gene3D" id="1.10.287.110">
    <property type="entry name" value="DnaJ domain"/>
    <property type="match status" value="1"/>
</dbReference>
<dbReference type="SUPFAM" id="SSF48452">
    <property type="entry name" value="TPR-like"/>
    <property type="match status" value="1"/>
</dbReference>
<protein>
    <recommendedName>
        <fullName evidence="6">Tetratricopeptide repeat and J domain-containing co-chaperone DNJ1</fullName>
    </recommendedName>
</protein>
<dbReference type="SMART" id="SM00271">
    <property type="entry name" value="DnaJ"/>
    <property type="match status" value="1"/>
</dbReference>
<comment type="caution">
    <text evidence="11">The sequence shown here is derived from an EMBL/GenBank/DDBJ whole genome shotgun (WGS) entry which is preliminary data.</text>
</comment>
<keyword evidence="12" id="KW-1185">Reference proteome</keyword>
<dbReference type="InterPro" id="IPR011990">
    <property type="entry name" value="TPR-like_helical_dom_sf"/>
</dbReference>
<dbReference type="GO" id="GO:0051087">
    <property type="term" value="F:protein-folding chaperone binding"/>
    <property type="evidence" value="ECO:0007669"/>
    <property type="project" value="TreeGrafter"/>
</dbReference>
<evidence type="ECO:0000313" key="12">
    <source>
        <dbReference type="Proteomes" id="UP000829685"/>
    </source>
</evidence>
<dbReference type="InterPro" id="IPR036869">
    <property type="entry name" value="J_dom_sf"/>
</dbReference>
<accession>A0A9P9W7R5</accession>
<dbReference type="GO" id="GO:0034975">
    <property type="term" value="P:protein folding in endoplasmic reticulum"/>
    <property type="evidence" value="ECO:0007669"/>
    <property type="project" value="TreeGrafter"/>
</dbReference>
<dbReference type="CDD" id="cd06257">
    <property type="entry name" value="DnaJ"/>
    <property type="match status" value="1"/>
</dbReference>
<proteinExistence type="predicted"/>
<dbReference type="FunFam" id="1.25.40.10:FF:000224">
    <property type="entry name" value="DnaJ and TPR domain protein"/>
    <property type="match status" value="1"/>
</dbReference>
<dbReference type="Pfam" id="PF00226">
    <property type="entry name" value="DnaJ"/>
    <property type="match status" value="1"/>
</dbReference>